<name>A0A163HJ73_9BACL</name>
<evidence type="ECO:0000313" key="2">
    <source>
        <dbReference type="EMBL" id="KZS45509.1"/>
    </source>
</evidence>
<keyword evidence="3" id="KW-1185">Reference proteome</keyword>
<gene>
    <name evidence="2" type="ORF">AWU65_06025</name>
</gene>
<accession>A0A163HJ73</accession>
<comment type="caution">
    <text evidence="2">The sequence shown here is derived from an EMBL/GenBank/DDBJ whole genome shotgun (WGS) entry which is preliminary data.</text>
</comment>
<feature type="signal peptide" evidence="1">
    <location>
        <begin position="1"/>
        <end position="19"/>
    </location>
</feature>
<evidence type="ECO:0000313" key="3">
    <source>
        <dbReference type="Proteomes" id="UP000076796"/>
    </source>
</evidence>
<keyword evidence="1" id="KW-0732">Signal</keyword>
<proteinExistence type="predicted"/>
<dbReference type="EMBL" id="LWMH01000001">
    <property type="protein sequence ID" value="KZS45509.1"/>
    <property type="molecule type" value="Genomic_DNA"/>
</dbReference>
<sequence>MYVVLSVVVVFLISACANGVTDSDSRNGLAEPYRLALDELISTDTALNDGMEFISLDFDEQLPLEDSDKQSIEEYLQSRYNVKIYHLTYEQLVAQGLYDAGDTKRKGILLSIEKQEQSDQNNMTIEVSKYRSNEGGLTAKITLAYQQDQWKVVNSTPTKES</sequence>
<reference evidence="2" key="1">
    <citation type="journal article" date="2016" name="Genome Announc.">
        <title>Draft genomes of two strains of Paenibacillus glucanolyticus with capability to degrade lignocellulose.</title>
        <authorList>
            <person name="Mathews S.L."/>
            <person name="Pawlak J."/>
            <person name="Grunden A.M."/>
        </authorList>
    </citation>
    <scope>NUCLEOTIDE SEQUENCE [LARGE SCALE GENOMIC DNA]</scope>
    <source>
        <strain evidence="2">SLM1</strain>
    </source>
</reference>
<organism evidence="2 3">
    <name type="scientific">Paenibacillus glucanolyticus</name>
    <dbReference type="NCBI Taxonomy" id="59843"/>
    <lineage>
        <taxon>Bacteria</taxon>
        <taxon>Bacillati</taxon>
        <taxon>Bacillota</taxon>
        <taxon>Bacilli</taxon>
        <taxon>Bacillales</taxon>
        <taxon>Paenibacillaceae</taxon>
        <taxon>Paenibacillus</taxon>
    </lineage>
</organism>
<dbReference type="Proteomes" id="UP000076796">
    <property type="component" value="Unassembled WGS sequence"/>
</dbReference>
<evidence type="ECO:0000256" key="1">
    <source>
        <dbReference type="SAM" id="SignalP"/>
    </source>
</evidence>
<feature type="chain" id="PRO_5039426776" description="Peptide ABC transporter substrate-binding protein" evidence="1">
    <location>
        <begin position="20"/>
        <end position="161"/>
    </location>
</feature>
<protein>
    <recommendedName>
        <fullName evidence="4">Peptide ABC transporter substrate-binding protein</fullName>
    </recommendedName>
</protein>
<dbReference type="AlphaFoldDB" id="A0A163HJ73"/>
<evidence type="ECO:0008006" key="4">
    <source>
        <dbReference type="Google" id="ProtNLM"/>
    </source>
</evidence>